<dbReference type="GO" id="GO:0003700">
    <property type="term" value="F:DNA-binding transcription factor activity"/>
    <property type="evidence" value="ECO:0007669"/>
    <property type="project" value="InterPro"/>
</dbReference>
<sequence>MSEKTYTVGEFAKLTGVTERTLRYYDQKGLLKPQRDKQSDHRYYQMKDLIPLQRILTLKSLDFSLSEIKKMMKEEYSIHETFQKQQQLLQCKRDHLNHLIKCLERMLKLSKIEESIDETFYLAFIHSLLYEQDQKQLFREYFSEEIIKKMFLEEMDETKRFEFEQQFYQLCTVLKTMFHQKLPPEHEKVVETGHQLIEMIQRSLGMNIFHEMMKNQDVLDEEALSASVFMPFTDEELEYIGTVLAKVMEGEEEH</sequence>
<dbReference type="RefSeq" id="WP_053430448.1">
    <property type="nucleotide sequence ID" value="NZ_CP040441.1"/>
</dbReference>
<dbReference type="CDD" id="cd01106">
    <property type="entry name" value="HTH_TipAL-Mta"/>
    <property type="match status" value="1"/>
</dbReference>
<dbReference type="PANTHER" id="PTHR30204">
    <property type="entry name" value="REDOX-CYCLING DRUG-SENSING TRANSCRIPTIONAL ACTIVATOR SOXR"/>
    <property type="match status" value="1"/>
</dbReference>
<comment type="caution">
    <text evidence="3">The sequence shown here is derived from an EMBL/GenBank/DDBJ whole genome shotgun (WGS) entry which is preliminary data.</text>
</comment>
<dbReference type="SUPFAM" id="SSF46955">
    <property type="entry name" value="Putative DNA-binding domain"/>
    <property type="match status" value="1"/>
</dbReference>
<dbReference type="Pfam" id="PF13411">
    <property type="entry name" value="MerR_1"/>
    <property type="match status" value="1"/>
</dbReference>
<dbReference type="PROSITE" id="PS50937">
    <property type="entry name" value="HTH_MERR_2"/>
    <property type="match status" value="1"/>
</dbReference>
<dbReference type="SMART" id="SM00422">
    <property type="entry name" value="HTH_MERR"/>
    <property type="match status" value="1"/>
</dbReference>
<dbReference type="InterPro" id="IPR047057">
    <property type="entry name" value="MerR_fam"/>
</dbReference>
<dbReference type="InterPro" id="IPR000551">
    <property type="entry name" value="MerR-type_HTH_dom"/>
</dbReference>
<dbReference type="GeneID" id="87598828"/>
<accession>A0A0M0KGQ0</accession>
<organism evidence="3">
    <name type="scientific">Halalkalibacterium halodurans</name>
    <name type="common">Bacillus halodurans</name>
    <dbReference type="NCBI Taxonomy" id="86665"/>
    <lineage>
        <taxon>Bacteria</taxon>
        <taxon>Bacillati</taxon>
        <taxon>Bacillota</taxon>
        <taxon>Bacilli</taxon>
        <taxon>Bacillales</taxon>
        <taxon>Bacillaceae</taxon>
        <taxon>Halalkalibacterium (ex Joshi et al. 2022)</taxon>
    </lineage>
</organism>
<dbReference type="PRINTS" id="PR00040">
    <property type="entry name" value="HTHMERR"/>
</dbReference>
<proteinExistence type="predicted"/>
<reference evidence="3" key="1">
    <citation type="submission" date="2015-08" db="EMBL/GenBank/DDBJ databases">
        <title>Complete DNA Sequence of Pseudomonas syringae pv. actinidiae, the Causal Agent of Kiwifruit Canker Disease.</title>
        <authorList>
            <person name="Rikkerink E.H.A."/>
            <person name="Fineran P.C."/>
        </authorList>
    </citation>
    <scope>NUCLEOTIDE SEQUENCE</scope>
    <source>
        <strain evidence="3">DSM 13666</strain>
    </source>
</reference>
<dbReference type="Gene3D" id="1.10.1660.10">
    <property type="match status" value="1"/>
</dbReference>
<keyword evidence="1" id="KW-0238">DNA-binding</keyword>
<dbReference type="AlphaFoldDB" id="A0A0M0KGQ0"/>
<feature type="domain" description="HTH merR-type" evidence="2">
    <location>
        <begin position="5"/>
        <end position="74"/>
    </location>
</feature>
<evidence type="ECO:0000313" key="3">
    <source>
        <dbReference type="EMBL" id="KOO37979.1"/>
    </source>
</evidence>
<name>A0A0M0KGQ0_ALKHA</name>
<dbReference type="EMBL" id="LILD01000001">
    <property type="protein sequence ID" value="KOO37979.1"/>
    <property type="molecule type" value="Genomic_DNA"/>
</dbReference>
<dbReference type="PANTHER" id="PTHR30204:SF96">
    <property type="entry name" value="CHROMOSOME-ANCHORING PROTEIN RACA"/>
    <property type="match status" value="1"/>
</dbReference>
<evidence type="ECO:0000259" key="2">
    <source>
        <dbReference type="PROSITE" id="PS50937"/>
    </source>
</evidence>
<dbReference type="Gene3D" id="6.10.250.360">
    <property type="match status" value="1"/>
</dbReference>
<dbReference type="PROSITE" id="PS00552">
    <property type="entry name" value="HTH_MERR_1"/>
    <property type="match status" value="1"/>
</dbReference>
<dbReference type="InterPro" id="IPR009061">
    <property type="entry name" value="DNA-bd_dom_put_sf"/>
</dbReference>
<protein>
    <recommendedName>
        <fullName evidence="2">HTH merR-type domain-containing protein</fullName>
    </recommendedName>
</protein>
<dbReference type="PATRIC" id="fig|136160.3.peg.892"/>
<evidence type="ECO:0000256" key="1">
    <source>
        <dbReference type="ARBA" id="ARBA00023125"/>
    </source>
</evidence>
<dbReference type="GO" id="GO:0003677">
    <property type="term" value="F:DNA binding"/>
    <property type="evidence" value="ECO:0007669"/>
    <property type="project" value="UniProtKB-KW"/>
</dbReference>
<gene>
    <name evidence="3" type="ORF">AMD02_03255</name>
</gene>